<dbReference type="SUPFAM" id="SSF49562">
    <property type="entry name" value="C2 domain (Calcium/lipid-binding domain, CaLB)"/>
    <property type="match status" value="4"/>
</dbReference>
<reference evidence="1" key="1">
    <citation type="submission" date="2024-02" db="EMBL/GenBank/DDBJ databases">
        <authorList>
            <consortium name="ELIXIR-Norway"/>
            <consortium name="Elixir Norway"/>
        </authorList>
    </citation>
    <scope>NUCLEOTIDE SEQUENCE</scope>
</reference>
<proteinExistence type="predicted"/>
<dbReference type="InterPro" id="IPR047258">
    <property type="entry name" value="C2C_MCTP_PRT_plant"/>
</dbReference>
<dbReference type="PRINTS" id="PR00360">
    <property type="entry name" value="C2DOMAIN"/>
</dbReference>
<sequence>MARNLVVEVISARDLMPKDGQGSANAYCVLDYGGQWNKTRIVHRSLNPTWNEKFEFGVLDPTGGGELDINVYNDRNSGAGRRSSFLGRVAIPLSSVQKHQQPNEFVRWYPLEKRGLFSNIKGDLGLKIYYGYNQPPPPPPPAVMKPVEPMKLNVPPPVQVVAAQQQMMNPQPPPAAAQRLEVRPDMQPMPMRPLRPLSTLTVPEGEFAVKETNPDLGKAVDYNHHYDLVEHMSYLFIRVVRARGLAPKDANGSSDPYARITVGRVKAETIIVPHTLNPEWNKVFAIGEDGVQGSTVEVTVWDADNHSQDDFLGGLMLHLAEVSLRKPPEPPLPPRWYKLESKTVGNGRVRGEIMVAIWWGTQADEAFQDAWHSDTGTNPEFRSKVYFSPRLWYLRVGIIEAQDLIPPDRSHLPVPYIRAHLGPYQMLRTRPASVAGISPYWNEELIFVVAEPFEEVLRLLVEERIGPKEEILGETQVPVYNIERRINDRPVASRWYVLDRPGDPGLRGRINLYLSLDGGYHVMDESSKYISDTRPTARELWRPPLGILELGIHGANNLLPLKPTPDRRGSTDAYCLAKYGPKWVRTRTIFESFNPRWNEQYTWEVHDPATVITVGVFDNHRTRYPVDKVPLKDLPIGKIRIRLSTLESDRVYTNAYPLLIVTPLGIKKRGEIELAVRLSCASTLNLMERYLQPPLPRMHYRYPLDHRLLEVLRVAAMNIVALRLMRSDPPLRQEVVQFMLDTEAERWSMRKSKANYHRIMAVLGGIRAVAAWFDDICMWRRPITTMLVHLLLLVLVWNPELLLPTLFLYMFLIGAWRYRFRPRTPPFMDAKLSQGEIIGDLDELEEEFNVVPGSRAPEVLKYRYERLRGVAGRIQNALGDLAGVGERVHSLLSWQDPRATAIFITFCITASIILYVTPFQVVAVLLGVYILRHPRFRDPWPAAPRNLFGRLPSQADRIL</sequence>
<accession>A0ABP0WHX3</accession>
<name>A0ABP0WHX3_9BRYO</name>
<dbReference type="InterPro" id="IPR047259">
    <property type="entry name" value="QUIRKY-like"/>
</dbReference>
<dbReference type="InterPro" id="IPR013583">
    <property type="entry name" value="MCTP_C"/>
</dbReference>
<evidence type="ECO:0000313" key="2">
    <source>
        <dbReference type="Proteomes" id="UP001497444"/>
    </source>
</evidence>
<dbReference type="Pfam" id="PF00168">
    <property type="entry name" value="C2"/>
    <property type="match status" value="4"/>
</dbReference>
<keyword evidence="2" id="KW-1185">Reference proteome</keyword>
<dbReference type="InterPro" id="IPR035892">
    <property type="entry name" value="C2_domain_sf"/>
</dbReference>
<evidence type="ECO:0000313" key="1">
    <source>
        <dbReference type="EMBL" id="CAK9265032.1"/>
    </source>
</evidence>
<dbReference type="InterPro" id="IPR047255">
    <property type="entry name" value="C2D_MCTP_PRT_plant"/>
</dbReference>
<organism evidence="1 2">
    <name type="scientific">Sphagnum jensenii</name>
    <dbReference type="NCBI Taxonomy" id="128206"/>
    <lineage>
        <taxon>Eukaryota</taxon>
        <taxon>Viridiplantae</taxon>
        <taxon>Streptophyta</taxon>
        <taxon>Embryophyta</taxon>
        <taxon>Bryophyta</taxon>
        <taxon>Sphagnophytina</taxon>
        <taxon>Sphagnopsida</taxon>
        <taxon>Sphagnales</taxon>
        <taxon>Sphagnaceae</taxon>
        <taxon>Sphagnum</taxon>
    </lineage>
</organism>
<dbReference type="EMBL" id="OZ020112">
    <property type="protein sequence ID" value="CAK9265032.1"/>
    <property type="molecule type" value="Genomic_DNA"/>
</dbReference>
<dbReference type="InterPro" id="IPR000008">
    <property type="entry name" value="C2_dom"/>
</dbReference>
<dbReference type="Gene3D" id="2.60.40.150">
    <property type="entry name" value="C2 domain"/>
    <property type="match status" value="4"/>
</dbReference>
<dbReference type="CDD" id="cd04019">
    <property type="entry name" value="C2C_MCTP_PRT_plant"/>
    <property type="match status" value="1"/>
</dbReference>
<protein>
    <submittedName>
        <fullName evidence="1">Uncharacterized protein</fullName>
    </submittedName>
</protein>
<dbReference type="SMART" id="SM00239">
    <property type="entry name" value="C2"/>
    <property type="match status" value="4"/>
</dbReference>
<dbReference type="CDD" id="cd08379">
    <property type="entry name" value="C2D_MCTP_PRT_plant"/>
    <property type="match status" value="1"/>
</dbReference>
<dbReference type="PANTHER" id="PTHR31425:SF50">
    <property type="entry name" value="FT-INTERACTING PROTEIN 3-RELATED"/>
    <property type="match status" value="1"/>
</dbReference>
<gene>
    <name evidence="1" type="ORF">CSSPJE1EN1_LOCUS10510</name>
</gene>
<dbReference type="PROSITE" id="PS50004">
    <property type="entry name" value="C2"/>
    <property type="match status" value="4"/>
</dbReference>
<dbReference type="PANTHER" id="PTHR31425">
    <property type="entry name" value="PHOSPHORIBOSYLANTHRANILATE TRANSFERASE ISOFORM 1"/>
    <property type="match status" value="1"/>
</dbReference>
<dbReference type="Pfam" id="PF08372">
    <property type="entry name" value="PRT_C"/>
    <property type="match status" value="1"/>
</dbReference>
<dbReference type="Proteomes" id="UP001497444">
    <property type="component" value="Chromosome 17"/>
</dbReference>